<name>A0ACC6AD14_NITWI</name>
<accession>A0ACC6AD14</accession>
<keyword evidence="2" id="KW-1185">Reference proteome</keyword>
<reference evidence="1" key="1">
    <citation type="submission" date="2022-03" db="EMBL/GenBank/DDBJ databases">
        <title>Interactions between chemoautotrophic and heterotrophic bacteria.</title>
        <authorList>
            <person name="Santoro A."/>
        </authorList>
    </citation>
    <scope>NUCLEOTIDE SEQUENCE</scope>
    <source>
        <strain evidence="1">Nb-106</strain>
    </source>
</reference>
<sequence>MRGRTGTTAKRAGRLVRQCRTARAGKRHRSSLLRGLWHAPAAYARRITGLMSG</sequence>
<organism evidence="1 2">
    <name type="scientific">Nitrobacter winogradskyi</name>
    <name type="common">Nitrobacter agilis</name>
    <dbReference type="NCBI Taxonomy" id="913"/>
    <lineage>
        <taxon>Bacteria</taxon>
        <taxon>Pseudomonadati</taxon>
        <taxon>Pseudomonadota</taxon>
        <taxon>Alphaproteobacteria</taxon>
        <taxon>Hyphomicrobiales</taxon>
        <taxon>Nitrobacteraceae</taxon>
        <taxon>Nitrobacter</taxon>
    </lineage>
</organism>
<evidence type="ECO:0000313" key="1">
    <source>
        <dbReference type="EMBL" id="MCP1997618.1"/>
    </source>
</evidence>
<evidence type="ECO:0000313" key="2">
    <source>
        <dbReference type="Proteomes" id="UP001205486"/>
    </source>
</evidence>
<gene>
    <name evidence="1" type="ORF">J2S34_000040</name>
</gene>
<protein>
    <submittedName>
        <fullName evidence="1">Uncharacterized protein</fullName>
    </submittedName>
</protein>
<dbReference type="Proteomes" id="UP001205486">
    <property type="component" value="Unassembled WGS sequence"/>
</dbReference>
<dbReference type="EMBL" id="JALJZS010000001">
    <property type="protein sequence ID" value="MCP1997618.1"/>
    <property type="molecule type" value="Genomic_DNA"/>
</dbReference>
<proteinExistence type="predicted"/>
<comment type="caution">
    <text evidence="1">The sequence shown here is derived from an EMBL/GenBank/DDBJ whole genome shotgun (WGS) entry which is preliminary data.</text>
</comment>